<keyword evidence="4 6" id="KW-1133">Transmembrane helix</keyword>
<dbReference type="AlphaFoldDB" id="A0A1I1DHE8"/>
<feature type="domain" description="GtrA/DPMS transmembrane" evidence="7">
    <location>
        <begin position="18"/>
        <end position="128"/>
    </location>
</feature>
<evidence type="ECO:0000256" key="4">
    <source>
        <dbReference type="ARBA" id="ARBA00022989"/>
    </source>
</evidence>
<feature type="transmembrane region" description="Helical" evidence="6">
    <location>
        <begin position="12"/>
        <end position="32"/>
    </location>
</feature>
<dbReference type="PANTHER" id="PTHR38459:SF1">
    <property type="entry name" value="PROPHAGE BACTOPRENOL-LINKED GLUCOSE TRANSLOCASE HOMOLOG"/>
    <property type="match status" value="1"/>
</dbReference>
<feature type="transmembrane region" description="Helical" evidence="6">
    <location>
        <begin position="104"/>
        <end position="122"/>
    </location>
</feature>
<dbReference type="STRING" id="1164594.SAMN05216204_101212"/>
<evidence type="ECO:0000256" key="2">
    <source>
        <dbReference type="ARBA" id="ARBA00009399"/>
    </source>
</evidence>
<proteinExistence type="inferred from homology"/>
<dbReference type="GO" id="GO:0005886">
    <property type="term" value="C:plasma membrane"/>
    <property type="evidence" value="ECO:0007669"/>
    <property type="project" value="TreeGrafter"/>
</dbReference>
<gene>
    <name evidence="8" type="ORF">SAMN05216204_101212</name>
</gene>
<evidence type="ECO:0000256" key="1">
    <source>
        <dbReference type="ARBA" id="ARBA00004141"/>
    </source>
</evidence>
<evidence type="ECO:0000256" key="3">
    <source>
        <dbReference type="ARBA" id="ARBA00022692"/>
    </source>
</evidence>
<dbReference type="EMBL" id="FOLD01000001">
    <property type="protein sequence ID" value="SFB74389.1"/>
    <property type="molecule type" value="Genomic_DNA"/>
</dbReference>
<feature type="transmembrane region" description="Helical" evidence="6">
    <location>
        <begin position="38"/>
        <end position="58"/>
    </location>
</feature>
<dbReference type="GO" id="GO:0000271">
    <property type="term" value="P:polysaccharide biosynthetic process"/>
    <property type="evidence" value="ECO:0007669"/>
    <property type="project" value="InterPro"/>
</dbReference>
<feature type="transmembrane region" description="Helical" evidence="6">
    <location>
        <begin position="79"/>
        <end position="98"/>
    </location>
</feature>
<dbReference type="InterPro" id="IPR051401">
    <property type="entry name" value="GtrA_CellWall_Glycosyl"/>
</dbReference>
<name>A0A1I1DHE8_9BURK</name>
<evidence type="ECO:0000259" key="7">
    <source>
        <dbReference type="Pfam" id="PF04138"/>
    </source>
</evidence>
<dbReference type="Pfam" id="PF04138">
    <property type="entry name" value="GtrA_DPMS_TM"/>
    <property type="match status" value="1"/>
</dbReference>
<dbReference type="InterPro" id="IPR007267">
    <property type="entry name" value="GtrA_DPMS_TM"/>
</dbReference>
<reference evidence="9" key="1">
    <citation type="submission" date="2016-10" db="EMBL/GenBank/DDBJ databases">
        <authorList>
            <person name="Varghese N."/>
            <person name="Submissions S."/>
        </authorList>
    </citation>
    <scope>NUCLEOTIDE SEQUENCE [LARGE SCALE GENOMIC DNA]</scope>
    <source>
        <strain evidence="9">CGMCC 1.12041</strain>
    </source>
</reference>
<evidence type="ECO:0000256" key="5">
    <source>
        <dbReference type="ARBA" id="ARBA00023136"/>
    </source>
</evidence>
<keyword evidence="5 6" id="KW-0472">Membrane</keyword>
<accession>A0A1I1DHE8</accession>
<dbReference type="PANTHER" id="PTHR38459">
    <property type="entry name" value="PROPHAGE BACTOPRENOL-LINKED GLUCOSE TRANSLOCASE HOMOLOG"/>
    <property type="match status" value="1"/>
</dbReference>
<dbReference type="RefSeq" id="WP_091869922.1">
    <property type="nucleotide sequence ID" value="NZ_FOLD01000001.1"/>
</dbReference>
<keyword evidence="9" id="KW-1185">Reference proteome</keyword>
<sequence length="134" mass="14841">MNSTRKWIHAAWDVAFARYLIVGVANTAFAYAVYAAALYLGASYPVASMISLVAGIILSFKTQGKFVFRNNDKGLFGRFVFSWIIAYLINIGLIGLFLEIGVDEFVGGALALPFNVATGYIFQRYFVFGKSRIE</sequence>
<comment type="similarity">
    <text evidence="2">Belongs to the GtrA family.</text>
</comment>
<dbReference type="Proteomes" id="UP000198639">
    <property type="component" value="Unassembled WGS sequence"/>
</dbReference>
<keyword evidence="3 6" id="KW-0812">Transmembrane</keyword>
<protein>
    <submittedName>
        <fullName evidence="8">Putative flippase GtrA (Transmembrane translocase of bactoprenol-linked glucose)</fullName>
    </submittedName>
</protein>
<evidence type="ECO:0000313" key="9">
    <source>
        <dbReference type="Proteomes" id="UP000198639"/>
    </source>
</evidence>
<comment type="subcellular location">
    <subcellularLocation>
        <location evidence="1">Membrane</location>
        <topology evidence="1">Multi-pass membrane protein</topology>
    </subcellularLocation>
</comment>
<evidence type="ECO:0000313" key="8">
    <source>
        <dbReference type="EMBL" id="SFB74389.1"/>
    </source>
</evidence>
<evidence type="ECO:0000256" key="6">
    <source>
        <dbReference type="SAM" id="Phobius"/>
    </source>
</evidence>
<dbReference type="OrthoDB" id="9801620at2"/>
<organism evidence="8 9">
    <name type="scientific">Massilia yuzhufengensis</name>
    <dbReference type="NCBI Taxonomy" id="1164594"/>
    <lineage>
        <taxon>Bacteria</taxon>
        <taxon>Pseudomonadati</taxon>
        <taxon>Pseudomonadota</taxon>
        <taxon>Betaproteobacteria</taxon>
        <taxon>Burkholderiales</taxon>
        <taxon>Oxalobacteraceae</taxon>
        <taxon>Telluria group</taxon>
        <taxon>Massilia</taxon>
    </lineage>
</organism>